<dbReference type="RefSeq" id="WP_238202804.1">
    <property type="nucleotide sequence ID" value="NZ_BPQE01000011.1"/>
</dbReference>
<keyword evidence="2" id="KW-0732">Signal</keyword>
<protein>
    <submittedName>
        <fullName evidence="3">Uncharacterized protein</fullName>
    </submittedName>
</protein>
<name>A0ABU0I1V3_9HYPH</name>
<feature type="chain" id="PRO_5045919774" evidence="2">
    <location>
        <begin position="24"/>
        <end position="102"/>
    </location>
</feature>
<dbReference type="Proteomes" id="UP001231124">
    <property type="component" value="Unassembled WGS sequence"/>
</dbReference>
<comment type="caution">
    <text evidence="3">The sequence shown here is derived from an EMBL/GenBank/DDBJ whole genome shotgun (WGS) entry which is preliminary data.</text>
</comment>
<keyword evidence="1" id="KW-0472">Membrane</keyword>
<evidence type="ECO:0000313" key="3">
    <source>
        <dbReference type="EMBL" id="MDQ0447659.1"/>
    </source>
</evidence>
<keyword evidence="4" id="KW-1185">Reference proteome</keyword>
<feature type="transmembrane region" description="Helical" evidence="1">
    <location>
        <begin position="30"/>
        <end position="48"/>
    </location>
</feature>
<organism evidence="3 4">
    <name type="scientific">Methylobacterium aerolatum</name>
    <dbReference type="NCBI Taxonomy" id="418708"/>
    <lineage>
        <taxon>Bacteria</taxon>
        <taxon>Pseudomonadati</taxon>
        <taxon>Pseudomonadota</taxon>
        <taxon>Alphaproteobacteria</taxon>
        <taxon>Hyphomicrobiales</taxon>
        <taxon>Methylobacteriaceae</taxon>
        <taxon>Methylobacterium</taxon>
    </lineage>
</organism>
<accession>A0ABU0I1V3</accession>
<feature type="signal peptide" evidence="2">
    <location>
        <begin position="1"/>
        <end position="23"/>
    </location>
</feature>
<proteinExistence type="predicted"/>
<evidence type="ECO:0000313" key="4">
    <source>
        <dbReference type="Proteomes" id="UP001231124"/>
    </source>
</evidence>
<evidence type="ECO:0000256" key="2">
    <source>
        <dbReference type="SAM" id="SignalP"/>
    </source>
</evidence>
<keyword evidence="1" id="KW-0812">Transmembrane</keyword>
<reference evidence="3 4" key="1">
    <citation type="submission" date="2023-07" db="EMBL/GenBank/DDBJ databases">
        <title>Genomic Encyclopedia of Type Strains, Phase IV (KMG-IV): sequencing the most valuable type-strain genomes for metagenomic binning, comparative biology and taxonomic classification.</title>
        <authorList>
            <person name="Goeker M."/>
        </authorList>
    </citation>
    <scope>NUCLEOTIDE SEQUENCE [LARGE SCALE GENOMIC DNA]</scope>
    <source>
        <strain evidence="3 4">DSM 19013</strain>
    </source>
</reference>
<gene>
    <name evidence="3" type="ORF">QO012_002159</name>
</gene>
<sequence length="102" mass="10648">MRTTLAMAAILSGLITLAPAAQARDGIGPAGAAALGAIGGLAIGGAIASSNNNGYYPGQPVYRAPPPPVYVEEDYGPVCHFERRRTVDAYGDVYIRRVRVCE</sequence>
<evidence type="ECO:0000256" key="1">
    <source>
        <dbReference type="SAM" id="Phobius"/>
    </source>
</evidence>
<dbReference type="EMBL" id="JAUSVP010000005">
    <property type="protein sequence ID" value="MDQ0447659.1"/>
    <property type="molecule type" value="Genomic_DNA"/>
</dbReference>
<keyword evidence="1" id="KW-1133">Transmembrane helix</keyword>